<evidence type="ECO:0000259" key="1">
    <source>
        <dbReference type="Pfam" id="PF25372"/>
    </source>
</evidence>
<dbReference type="InterPro" id="IPR032675">
    <property type="entry name" value="LRR_dom_sf"/>
</dbReference>
<dbReference type="EMBL" id="KB304010">
    <property type="protein sequence ID" value="ELU02487.1"/>
    <property type="molecule type" value="Genomic_DNA"/>
</dbReference>
<dbReference type="InterPro" id="IPR006553">
    <property type="entry name" value="Leu-rich_rpt_Cys-con_subtyp"/>
</dbReference>
<evidence type="ECO:0000313" key="2">
    <source>
        <dbReference type="EMBL" id="ELU02487.1"/>
    </source>
</evidence>
<sequence length="113" mass="12210">ITDIGVNYMAECYFLSLQKVNFNMCKGLTDKGLEGLAMTCSYLKEVSLNSTSITDKGVTVLAEKCHRLQKLDLGGCAKITDKSIVCVAHKCSKLNIINLNGCSQVCDASLQAL</sequence>
<dbReference type="HOGENOM" id="CLU_2139630_0_0_1"/>
<dbReference type="SUPFAM" id="SSF52047">
    <property type="entry name" value="RNI-like"/>
    <property type="match status" value="1"/>
</dbReference>
<dbReference type="STRING" id="283909.R7UGV1"/>
<accession>R7UGV1</accession>
<feature type="domain" description="F-box/LRR-repeat protein 15-like leucin rich repeat" evidence="1">
    <location>
        <begin position="10"/>
        <end position="86"/>
    </location>
</feature>
<reference evidence="3" key="3">
    <citation type="submission" date="2015-06" db="UniProtKB">
        <authorList>
            <consortium name="EnsemblMetazoa"/>
        </authorList>
    </citation>
    <scope>IDENTIFICATION</scope>
</reference>
<feature type="non-terminal residue" evidence="2">
    <location>
        <position position="1"/>
    </location>
</feature>
<keyword evidence="4" id="KW-1185">Reference proteome</keyword>
<feature type="non-terminal residue" evidence="2">
    <location>
        <position position="113"/>
    </location>
</feature>
<dbReference type="OrthoDB" id="10257471at2759"/>
<dbReference type="OMA" id="KECPLED"/>
<dbReference type="AlphaFoldDB" id="R7UGV1"/>
<evidence type="ECO:0000313" key="4">
    <source>
        <dbReference type="Proteomes" id="UP000014760"/>
    </source>
</evidence>
<organism evidence="2">
    <name type="scientific">Capitella teleta</name>
    <name type="common">Polychaete worm</name>
    <dbReference type="NCBI Taxonomy" id="283909"/>
    <lineage>
        <taxon>Eukaryota</taxon>
        <taxon>Metazoa</taxon>
        <taxon>Spiralia</taxon>
        <taxon>Lophotrochozoa</taxon>
        <taxon>Annelida</taxon>
        <taxon>Polychaeta</taxon>
        <taxon>Sedentaria</taxon>
        <taxon>Scolecida</taxon>
        <taxon>Capitellidae</taxon>
        <taxon>Capitella</taxon>
    </lineage>
</organism>
<dbReference type="GO" id="GO:0019005">
    <property type="term" value="C:SCF ubiquitin ligase complex"/>
    <property type="evidence" value="ECO:0007669"/>
    <property type="project" value="TreeGrafter"/>
</dbReference>
<evidence type="ECO:0000313" key="3">
    <source>
        <dbReference type="EnsemblMetazoa" id="CapteP57710"/>
    </source>
</evidence>
<reference evidence="2 4" key="2">
    <citation type="journal article" date="2013" name="Nature">
        <title>Insights into bilaterian evolution from three spiralian genomes.</title>
        <authorList>
            <person name="Simakov O."/>
            <person name="Marletaz F."/>
            <person name="Cho S.J."/>
            <person name="Edsinger-Gonzales E."/>
            <person name="Havlak P."/>
            <person name="Hellsten U."/>
            <person name="Kuo D.H."/>
            <person name="Larsson T."/>
            <person name="Lv J."/>
            <person name="Arendt D."/>
            <person name="Savage R."/>
            <person name="Osoegawa K."/>
            <person name="de Jong P."/>
            <person name="Grimwood J."/>
            <person name="Chapman J.A."/>
            <person name="Shapiro H."/>
            <person name="Aerts A."/>
            <person name="Otillar R.P."/>
            <person name="Terry A.Y."/>
            <person name="Boore J.L."/>
            <person name="Grigoriev I.V."/>
            <person name="Lindberg D.R."/>
            <person name="Seaver E.C."/>
            <person name="Weisblat D.A."/>
            <person name="Putnam N.H."/>
            <person name="Rokhsar D.S."/>
        </authorList>
    </citation>
    <scope>NUCLEOTIDE SEQUENCE</scope>
    <source>
        <strain evidence="2 4">I ESC-2004</strain>
    </source>
</reference>
<dbReference type="Pfam" id="PF25372">
    <property type="entry name" value="DUF7885"/>
    <property type="match status" value="1"/>
</dbReference>
<name>R7UGV1_CAPTE</name>
<reference evidence="4" key="1">
    <citation type="submission" date="2012-12" db="EMBL/GenBank/DDBJ databases">
        <authorList>
            <person name="Hellsten U."/>
            <person name="Grimwood J."/>
            <person name="Chapman J.A."/>
            <person name="Shapiro H."/>
            <person name="Aerts A."/>
            <person name="Otillar R.P."/>
            <person name="Terry A.Y."/>
            <person name="Boore J.L."/>
            <person name="Simakov O."/>
            <person name="Marletaz F."/>
            <person name="Cho S.-J."/>
            <person name="Edsinger-Gonzales E."/>
            <person name="Havlak P."/>
            <person name="Kuo D.-H."/>
            <person name="Larsson T."/>
            <person name="Lv J."/>
            <person name="Arendt D."/>
            <person name="Savage R."/>
            <person name="Osoegawa K."/>
            <person name="de Jong P."/>
            <person name="Lindberg D.R."/>
            <person name="Seaver E.C."/>
            <person name="Weisblat D.A."/>
            <person name="Putnam N.H."/>
            <person name="Grigoriev I.V."/>
            <person name="Rokhsar D.S."/>
        </authorList>
    </citation>
    <scope>NUCLEOTIDE SEQUENCE</scope>
    <source>
        <strain evidence="4">I ESC-2004</strain>
    </source>
</reference>
<dbReference type="SMART" id="SM00367">
    <property type="entry name" value="LRR_CC"/>
    <property type="match status" value="4"/>
</dbReference>
<dbReference type="Proteomes" id="UP000014760">
    <property type="component" value="Unassembled WGS sequence"/>
</dbReference>
<dbReference type="EnsemblMetazoa" id="CapteT57710">
    <property type="protein sequence ID" value="CapteP57710"/>
    <property type="gene ID" value="CapteG57710"/>
</dbReference>
<protein>
    <recommendedName>
        <fullName evidence="1">F-box/LRR-repeat protein 15-like leucin rich repeat domain-containing protein</fullName>
    </recommendedName>
</protein>
<proteinExistence type="predicted"/>
<dbReference type="Gene3D" id="3.80.10.10">
    <property type="entry name" value="Ribonuclease Inhibitor"/>
    <property type="match status" value="1"/>
</dbReference>
<dbReference type="InterPro" id="IPR057207">
    <property type="entry name" value="FBXL15_LRR"/>
</dbReference>
<dbReference type="GO" id="GO:0031146">
    <property type="term" value="P:SCF-dependent proteasomal ubiquitin-dependent protein catabolic process"/>
    <property type="evidence" value="ECO:0007669"/>
    <property type="project" value="TreeGrafter"/>
</dbReference>
<gene>
    <name evidence="2" type="ORF">CAPTEDRAFT_57710</name>
</gene>
<dbReference type="EMBL" id="AMQN01008807">
    <property type="status" value="NOT_ANNOTATED_CDS"/>
    <property type="molecule type" value="Genomic_DNA"/>
</dbReference>
<dbReference type="PANTHER" id="PTHR13318">
    <property type="entry name" value="PARTNER OF PAIRED, ISOFORM B-RELATED"/>
    <property type="match status" value="1"/>
</dbReference>
<dbReference type="PANTHER" id="PTHR13318:SF190">
    <property type="entry name" value="PARTNER OF PAIRED, ISOFORM B"/>
    <property type="match status" value="1"/>
</dbReference>